<feature type="non-terminal residue" evidence="2">
    <location>
        <position position="1"/>
    </location>
</feature>
<feature type="non-terminal residue" evidence="2">
    <location>
        <position position="84"/>
    </location>
</feature>
<accession>A0ABD0NNK2</accession>
<dbReference type="EMBL" id="JAMKFB020000021">
    <property type="protein sequence ID" value="KAL0162990.1"/>
    <property type="molecule type" value="Genomic_DNA"/>
</dbReference>
<organism evidence="2 3">
    <name type="scientific">Cirrhinus mrigala</name>
    <name type="common">Mrigala</name>
    <dbReference type="NCBI Taxonomy" id="683832"/>
    <lineage>
        <taxon>Eukaryota</taxon>
        <taxon>Metazoa</taxon>
        <taxon>Chordata</taxon>
        <taxon>Craniata</taxon>
        <taxon>Vertebrata</taxon>
        <taxon>Euteleostomi</taxon>
        <taxon>Actinopterygii</taxon>
        <taxon>Neopterygii</taxon>
        <taxon>Teleostei</taxon>
        <taxon>Ostariophysi</taxon>
        <taxon>Cypriniformes</taxon>
        <taxon>Cyprinidae</taxon>
        <taxon>Labeoninae</taxon>
        <taxon>Labeonini</taxon>
        <taxon>Cirrhinus</taxon>
    </lineage>
</organism>
<keyword evidence="3" id="KW-1185">Reference proteome</keyword>
<dbReference type="PROSITE" id="PS50041">
    <property type="entry name" value="C_TYPE_LECTIN_2"/>
    <property type="match status" value="1"/>
</dbReference>
<gene>
    <name evidence="2" type="ORF">M9458_042386</name>
</gene>
<dbReference type="AlphaFoldDB" id="A0ABD0NNK2"/>
<protein>
    <recommendedName>
        <fullName evidence="1">C-type lectin domain-containing protein</fullName>
    </recommendedName>
</protein>
<evidence type="ECO:0000259" key="1">
    <source>
        <dbReference type="PROSITE" id="PS50041"/>
    </source>
</evidence>
<evidence type="ECO:0000313" key="2">
    <source>
        <dbReference type="EMBL" id="KAL0162990.1"/>
    </source>
</evidence>
<dbReference type="Proteomes" id="UP001529510">
    <property type="component" value="Unassembled WGS sequence"/>
</dbReference>
<dbReference type="SUPFAM" id="SSF56436">
    <property type="entry name" value="C-type lectin-like"/>
    <property type="match status" value="1"/>
</dbReference>
<sequence length="84" mass="9989">YCRDHYTDLVNVRNQTENQKILETAGGYGVWIGLYRNRTCYQNWRPYIPELQAQPDNGVNLAYEYGYQHCVAVSFRYSGRWTDE</sequence>
<dbReference type="InterPro" id="IPR016187">
    <property type="entry name" value="CTDL_fold"/>
</dbReference>
<dbReference type="InterPro" id="IPR016186">
    <property type="entry name" value="C-type_lectin-like/link_sf"/>
</dbReference>
<proteinExistence type="predicted"/>
<reference evidence="2 3" key="1">
    <citation type="submission" date="2024-05" db="EMBL/GenBank/DDBJ databases">
        <title>Genome sequencing and assembly of Indian major carp, Cirrhinus mrigala (Hamilton, 1822).</title>
        <authorList>
            <person name="Mohindra V."/>
            <person name="Chowdhury L.M."/>
            <person name="Lal K."/>
            <person name="Jena J.K."/>
        </authorList>
    </citation>
    <scope>NUCLEOTIDE SEQUENCE [LARGE SCALE GENOMIC DNA]</scope>
    <source>
        <strain evidence="2">CM1030</strain>
        <tissue evidence="2">Blood</tissue>
    </source>
</reference>
<dbReference type="PANTHER" id="PTHR45784:SF3">
    <property type="entry name" value="C-TYPE LECTIN DOMAIN FAMILY 4 MEMBER K-LIKE-RELATED"/>
    <property type="match status" value="1"/>
</dbReference>
<feature type="domain" description="C-type lectin" evidence="1">
    <location>
        <begin position="1"/>
        <end position="84"/>
    </location>
</feature>
<name>A0ABD0NNK2_CIRMR</name>
<dbReference type="InterPro" id="IPR001304">
    <property type="entry name" value="C-type_lectin-like"/>
</dbReference>
<evidence type="ECO:0000313" key="3">
    <source>
        <dbReference type="Proteomes" id="UP001529510"/>
    </source>
</evidence>
<dbReference type="Gene3D" id="3.10.100.10">
    <property type="entry name" value="Mannose-Binding Protein A, subunit A"/>
    <property type="match status" value="1"/>
</dbReference>
<comment type="caution">
    <text evidence="2">The sequence shown here is derived from an EMBL/GenBank/DDBJ whole genome shotgun (WGS) entry which is preliminary data.</text>
</comment>
<dbReference type="PANTHER" id="PTHR45784">
    <property type="entry name" value="C-TYPE LECTIN DOMAIN FAMILY 20 MEMBER A-RELATED"/>
    <property type="match status" value="1"/>
</dbReference>